<dbReference type="RefSeq" id="WP_038610255.1">
    <property type="nucleotide sequence ID" value="NZ_CP009215.1"/>
</dbReference>
<name>A0A077HNB1_9CORY</name>
<dbReference type="OrthoDB" id="4551696at2"/>
<organism evidence="2 3">
    <name type="scientific">Corynebacterium ureicelerivorans</name>
    <dbReference type="NCBI Taxonomy" id="401472"/>
    <lineage>
        <taxon>Bacteria</taxon>
        <taxon>Bacillati</taxon>
        <taxon>Actinomycetota</taxon>
        <taxon>Actinomycetes</taxon>
        <taxon>Mycobacteriales</taxon>
        <taxon>Corynebacteriaceae</taxon>
        <taxon>Corynebacterium</taxon>
    </lineage>
</organism>
<dbReference type="Proteomes" id="UP000028939">
    <property type="component" value="Chromosome"/>
</dbReference>
<gene>
    <name evidence="1" type="ORF">CUREI_03095</name>
    <name evidence="2" type="ORF">CUREI_11625</name>
</gene>
<accession>A0A077HNB1</accession>
<dbReference type="KEGG" id="cuv:CUREI_11625"/>
<dbReference type="Proteomes" id="UP000028939">
    <property type="component" value="Plasmid unnamed"/>
</dbReference>
<protein>
    <submittedName>
        <fullName evidence="2">Uncharacterized protein</fullName>
    </submittedName>
</protein>
<geneLocation type="plasmid" evidence="2">
    <name>unnamed</name>
</geneLocation>
<dbReference type="STRING" id="401472.CUREI_03095"/>
<evidence type="ECO:0000313" key="1">
    <source>
        <dbReference type="EMBL" id="AIL96416.1"/>
    </source>
</evidence>
<reference evidence="2 3" key="1">
    <citation type="submission" date="2014-08" db="EMBL/GenBank/DDBJ databases">
        <title>Complete genome sequence of Corynebacterium ureicelerivorans DSM 45051, a lipophilic and urea-splitting isolate from a blood culture of a septicaemia patient.</title>
        <authorList>
            <person name="Tippelt A."/>
            <person name="Albersmeier A."/>
            <person name="Brinkrolf K."/>
            <person name="Ruckert C."/>
            <person name="Tauch A."/>
        </authorList>
    </citation>
    <scope>NUCLEOTIDE SEQUENCE [LARGE SCALE GENOMIC DNA]</scope>
    <source>
        <strain evidence="2 3">IMMIB RIV-2301</strain>
        <plasmid evidence="3">Plasmid unnamed</plasmid>
        <plasmid evidence="2">unnamed</plasmid>
    </source>
</reference>
<dbReference type="EMBL" id="CP009215">
    <property type="protein sequence ID" value="AIL96416.1"/>
    <property type="molecule type" value="Genomic_DNA"/>
</dbReference>
<dbReference type="HOGENOM" id="CLU_1109972_0_0_11"/>
<keyword evidence="2" id="KW-0614">Plasmid</keyword>
<evidence type="ECO:0000313" key="2">
    <source>
        <dbReference type="EMBL" id="AIL97820.1"/>
    </source>
</evidence>
<keyword evidence="3" id="KW-1185">Reference proteome</keyword>
<dbReference type="AlphaFoldDB" id="A0A077HNB1"/>
<evidence type="ECO:0000313" key="3">
    <source>
        <dbReference type="Proteomes" id="UP000028939"/>
    </source>
</evidence>
<proteinExistence type="predicted"/>
<dbReference type="KEGG" id="cuv:CUREI_03095"/>
<sequence length="250" mass="28434">MGKEKGQCQATGRFGRCPNRARKPGYPYCQKHAEVKGLQHPLVSTEGSRVLIAELKRAGWSNRTIARESGLAENTILGIAHNPTMHRSTAEKLLALRELEPEPFRVEVWPYRRRLQSLQAAGHTGRDIAKGTGLPTSTVSFIVNEEGEWIARGRAEVIERYWREHAADPVRTATAAAMRGGWPVPMWWDDIDDLREKPGVTHCRVCHGLEPFRSTGLCNACRSRLWNAQNRDEVNRRRRERRRKAKEQAA</sequence>
<dbReference type="EMBL" id="CP009216">
    <property type="protein sequence ID" value="AIL97820.1"/>
    <property type="molecule type" value="Genomic_DNA"/>
</dbReference>